<evidence type="ECO:0008006" key="6">
    <source>
        <dbReference type="Google" id="ProtNLM"/>
    </source>
</evidence>
<reference evidence="4 5" key="1">
    <citation type="submission" date="2014-06" db="EMBL/GenBank/DDBJ databases">
        <authorList>
            <consortium name="DOE Joint Genome Institute"/>
            <person name="Kuo A."/>
            <person name="Kohler A."/>
            <person name="Nagy L.G."/>
            <person name="Floudas D."/>
            <person name="Copeland A."/>
            <person name="Barry K.W."/>
            <person name="Cichocki N."/>
            <person name="Veneault-Fourrey C."/>
            <person name="LaButti K."/>
            <person name="Lindquist E.A."/>
            <person name="Lipzen A."/>
            <person name="Lundell T."/>
            <person name="Morin E."/>
            <person name="Murat C."/>
            <person name="Sun H."/>
            <person name="Tunlid A."/>
            <person name="Henrissat B."/>
            <person name="Grigoriev I.V."/>
            <person name="Hibbett D.S."/>
            <person name="Martin F."/>
            <person name="Nordberg H.P."/>
            <person name="Cantor M.N."/>
            <person name="Hua S.X."/>
        </authorList>
    </citation>
    <scope>NUCLEOTIDE SEQUENCE [LARGE SCALE GENOMIC DNA]</scope>
    <source>
        <strain evidence="4 5">ATCC 200175</strain>
    </source>
</reference>
<dbReference type="InterPro" id="IPR001680">
    <property type="entry name" value="WD40_rpt"/>
</dbReference>
<dbReference type="AlphaFoldDB" id="A0A0C9T6V2"/>
<feature type="non-terminal residue" evidence="4">
    <location>
        <position position="1"/>
    </location>
</feature>
<dbReference type="HOGENOM" id="CLU_000288_57_33_1"/>
<evidence type="ECO:0000256" key="2">
    <source>
        <dbReference type="ARBA" id="ARBA00022737"/>
    </source>
</evidence>
<dbReference type="InterPro" id="IPR019775">
    <property type="entry name" value="WD40_repeat_CS"/>
</dbReference>
<evidence type="ECO:0000256" key="1">
    <source>
        <dbReference type="ARBA" id="ARBA00022574"/>
    </source>
</evidence>
<feature type="repeat" description="WD" evidence="3">
    <location>
        <begin position="43"/>
        <end position="84"/>
    </location>
</feature>
<accession>A0A0C9T6V2</accession>
<dbReference type="InterPro" id="IPR020472">
    <property type="entry name" value="WD40_PAC1"/>
</dbReference>
<dbReference type="Proteomes" id="UP000053647">
    <property type="component" value="Unassembled WGS sequence"/>
</dbReference>
<evidence type="ECO:0000313" key="5">
    <source>
        <dbReference type="Proteomes" id="UP000053647"/>
    </source>
</evidence>
<evidence type="ECO:0000313" key="4">
    <source>
        <dbReference type="EMBL" id="KIJ06973.1"/>
    </source>
</evidence>
<dbReference type="PROSITE" id="PS50082">
    <property type="entry name" value="WD_REPEATS_2"/>
    <property type="match status" value="4"/>
</dbReference>
<feature type="repeat" description="WD" evidence="3">
    <location>
        <begin position="1"/>
        <end position="41"/>
    </location>
</feature>
<dbReference type="PANTHER" id="PTHR19879">
    <property type="entry name" value="TRANSCRIPTION INITIATION FACTOR TFIID"/>
    <property type="match status" value="1"/>
</dbReference>
<gene>
    <name evidence="4" type="ORF">PAXINDRAFT_91175</name>
</gene>
<keyword evidence="5" id="KW-1185">Reference proteome</keyword>
<sequence length="300" mass="32130">EGHTWAVDGLAFLSDGRRIVSGSWDQSLIIWDVIAGEVEKKLTVGHTRDIRSVAMAPNGSVFASGSEDGTLRLWDGSTGNEVGEPIDIHSRDSQGVWGLAFSPDSQRVATIGNHTVQIWDVLTRALLTGPLHVPGGGDYTVAFSHDGSRIAADAGGGGIRVWHSVTGEVIFDFLKGHINAAVTWSGFTPDEKQLVTACKLGGTICRWDMESGALIGKPLTGHSKSILDGVLSHDGNTLVTASQDQTVRFWDLKTGNQKSHFLQHQSFAHCVALSRDGSLLAIGCFDGKVYIWDMKAIKAG</sequence>
<dbReference type="CDD" id="cd00200">
    <property type="entry name" value="WD40"/>
    <property type="match status" value="1"/>
</dbReference>
<dbReference type="InterPro" id="IPR011047">
    <property type="entry name" value="Quinoprotein_ADH-like_sf"/>
</dbReference>
<dbReference type="PRINTS" id="PR00320">
    <property type="entry name" value="GPROTEINBRPT"/>
</dbReference>
<dbReference type="SUPFAM" id="SSF50998">
    <property type="entry name" value="Quinoprotein alcohol dehydrogenase-like"/>
    <property type="match status" value="1"/>
</dbReference>
<dbReference type="EMBL" id="KN820070">
    <property type="protein sequence ID" value="KIJ06973.1"/>
    <property type="molecule type" value="Genomic_DNA"/>
</dbReference>
<dbReference type="InterPro" id="IPR015943">
    <property type="entry name" value="WD40/YVTN_repeat-like_dom_sf"/>
</dbReference>
<dbReference type="PROSITE" id="PS50294">
    <property type="entry name" value="WD_REPEATS_REGION"/>
    <property type="match status" value="4"/>
</dbReference>
<feature type="repeat" description="WD" evidence="3">
    <location>
        <begin position="219"/>
        <end position="260"/>
    </location>
</feature>
<reference evidence="5" key="2">
    <citation type="submission" date="2015-01" db="EMBL/GenBank/DDBJ databases">
        <title>Evolutionary Origins and Diversification of the Mycorrhizal Mutualists.</title>
        <authorList>
            <consortium name="DOE Joint Genome Institute"/>
            <consortium name="Mycorrhizal Genomics Consortium"/>
            <person name="Kohler A."/>
            <person name="Kuo A."/>
            <person name="Nagy L.G."/>
            <person name="Floudas D."/>
            <person name="Copeland A."/>
            <person name="Barry K.W."/>
            <person name="Cichocki N."/>
            <person name="Veneault-Fourrey C."/>
            <person name="LaButti K."/>
            <person name="Lindquist E.A."/>
            <person name="Lipzen A."/>
            <person name="Lundell T."/>
            <person name="Morin E."/>
            <person name="Murat C."/>
            <person name="Riley R."/>
            <person name="Ohm R."/>
            <person name="Sun H."/>
            <person name="Tunlid A."/>
            <person name="Henrissat B."/>
            <person name="Grigoriev I.V."/>
            <person name="Hibbett D.S."/>
            <person name="Martin F."/>
        </authorList>
    </citation>
    <scope>NUCLEOTIDE SEQUENCE [LARGE SCALE GENOMIC DNA]</scope>
    <source>
        <strain evidence="5">ATCC 200175</strain>
    </source>
</reference>
<evidence type="ECO:0000256" key="3">
    <source>
        <dbReference type="PROSITE-ProRule" id="PRU00221"/>
    </source>
</evidence>
<name>A0A0C9T6V2_PAXIN</name>
<keyword evidence="1 3" id="KW-0853">WD repeat</keyword>
<dbReference type="PROSITE" id="PS00678">
    <property type="entry name" value="WD_REPEATS_1"/>
    <property type="match status" value="3"/>
</dbReference>
<dbReference type="Gene3D" id="2.130.10.10">
    <property type="entry name" value="YVTN repeat-like/Quinoprotein amine dehydrogenase"/>
    <property type="match status" value="2"/>
</dbReference>
<proteinExistence type="predicted"/>
<feature type="repeat" description="WD" evidence="3">
    <location>
        <begin position="261"/>
        <end position="300"/>
    </location>
</feature>
<dbReference type="PANTHER" id="PTHR19879:SF9">
    <property type="entry name" value="TRANSCRIPTION INITIATION FACTOR TFIID SUBUNIT 5"/>
    <property type="match status" value="1"/>
</dbReference>
<dbReference type="SMART" id="SM00320">
    <property type="entry name" value="WD40"/>
    <property type="match status" value="7"/>
</dbReference>
<protein>
    <recommendedName>
        <fullName evidence="6">WD40 repeat-like protein</fullName>
    </recommendedName>
</protein>
<keyword evidence="2" id="KW-0677">Repeat</keyword>
<dbReference type="Pfam" id="PF00400">
    <property type="entry name" value="WD40"/>
    <property type="match status" value="5"/>
</dbReference>
<organism evidence="4 5">
    <name type="scientific">Paxillus involutus ATCC 200175</name>
    <dbReference type="NCBI Taxonomy" id="664439"/>
    <lineage>
        <taxon>Eukaryota</taxon>
        <taxon>Fungi</taxon>
        <taxon>Dikarya</taxon>
        <taxon>Basidiomycota</taxon>
        <taxon>Agaricomycotina</taxon>
        <taxon>Agaricomycetes</taxon>
        <taxon>Agaricomycetidae</taxon>
        <taxon>Boletales</taxon>
        <taxon>Paxilineae</taxon>
        <taxon>Paxillaceae</taxon>
        <taxon>Paxillus</taxon>
    </lineage>
</organism>
<dbReference type="OrthoDB" id="3203311at2759"/>